<organism evidence="2 3">
    <name type="scientific">Mycolicibacterium mageritense</name>
    <name type="common">Mycobacterium mageritense</name>
    <dbReference type="NCBI Taxonomy" id="53462"/>
    <lineage>
        <taxon>Bacteria</taxon>
        <taxon>Bacillati</taxon>
        <taxon>Actinomycetota</taxon>
        <taxon>Actinomycetes</taxon>
        <taxon>Mycobacteriales</taxon>
        <taxon>Mycobacteriaceae</taxon>
        <taxon>Mycolicibacterium</taxon>
    </lineage>
</organism>
<evidence type="ECO:0000313" key="2">
    <source>
        <dbReference type="EMBL" id="BBX36925.1"/>
    </source>
</evidence>
<proteinExistence type="predicted"/>
<name>A0ABM7I210_MYCME</name>
<keyword evidence="1" id="KW-0472">Membrane</keyword>
<keyword evidence="3" id="KW-1185">Reference proteome</keyword>
<evidence type="ECO:0000256" key="1">
    <source>
        <dbReference type="SAM" id="Phobius"/>
    </source>
</evidence>
<evidence type="ECO:0008006" key="4">
    <source>
        <dbReference type="Google" id="ProtNLM"/>
    </source>
</evidence>
<sequence>MFRVAEIFVASYRQNMTTAGNFRDATSRADHEVDIAGVPWPTYKLIALAIGALVLVVVGVATMSAAPAVLSAAAAATVVWLGLGSVWSSDQ</sequence>
<evidence type="ECO:0000313" key="3">
    <source>
        <dbReference type="Proteomes" id="UP000465622"/>
    </source>
</evidence>
<keyword evidence="1" id="KW-0812">Transmembrane</keyword>
<protein>
    <recommendedName>
        <fullName evidence="4">DUF3040 domain-containing protein</fullName>
    </recommendedName>
</protein>
<keyword evidence="1" id="KW-1133">Transmembrane helix</keyword>
<feature type="transmembrane region" description="Helical" evidence="1">
    <location>
        <begin position="42"/>
        <end position="61"/>
    </location>
</feature>
<dbReference type="EMBL" id="AP022567">
    <property type="protein sequence ID" value="BBX36925.1"/>
    <property type="molecule type" value="Genomic_DNA"/>
</dbReference>
<gene>
    <name evidence="2" type="ORF">MMAGJ_62070</name>
</gene>
<feature type="transmembrane region" description="Helical" evidence="1">
    <location>
        <begin position="68"/>
        <end position="87"/>
    </location>
</feature>
<accession>A0ABM7I210</accession>
<reference evidence="2 3" key="1">
    <citation type="journal article" date="2019" name="Emerg. Microbes Infect.">
        <title>Comprehensive subspecies identification of 175 nontuberculous mycobacteria species based on 7547 genomic profiles.</title>
        <authorList>
            <person name="Matsumoto Y."/>
            <person name="Kinjo T."/>
            <person name="Motooka D."/>
            <person name="Nabeya D."/>
            <person name="Jung N."/>
            <person name="Uechi K."/>
            <person name="Horii T."/>
            <person name="Iida T."/>
            <person name="Fujita J."/>
            <person name="Nakamura S."/>
        </authorList>
    </citation>
    <scope>NUCLEOTIDE SEQUENCE [LARGE SCALE GENOMIC DNA]</scope>
    <source>
        <strain evidence="2 3">JCM 12375</strain>
    </source>
</reference>
<dbReference type="Proteomes" id="UP000465622">
    <property type="component" value="Chromosome"/>
</dbReference>